<sequence length="134" mass="14918">MEHWHEVRDRLREFALRLPEAYEEHPWGETVVKVNKKIFVFLGPDEPADTWRPQFSVKLRQSHGHALSVPGAVPTSHNLGRSGWVTVPLAAAEHAGHGGHAGHGVDLLLDWVDESYRTIAPKRLVALLDTDGPA</sequence>
<dbReference type="InterPro" id="IPR058532">
    <property type="entry name" value="YjbR/MT2646/Rv2570-like"/>
</dbReference>
<organism evidence="1 2">
    <name type="scientific">Sinosporangium album</name>
    <dbReference type="NCBI Taxonomy" id="504805"/>
    <lineage>
        <taxon>Bacteria</taxon>
        <taxon>Bacillati</taxon>
        <taxon>Actinomycetota</taxon>
        <taxon>Actinomycetes</taxon>
        <taxon>Streptosporangiales</taxon>
        <taxon>Streptosporangiaceae</taxon>
        <taxon>Sinosporangium</taxon>
    </lineage>
</organism>
<name>A0A1G8HGD5_9ACTN</name>
<protein>
    <submittedName>
        <fullName evidence="1">Predicted DNA-binding protein, MmcQ/YjbR family</fullName>
    </submittedName>
</protein>
<dbReference type="Pfam" id="PF04237">
    <property type="entry name" value="YjbR"/>
    <property type="match status" value="1"/>
</dbReference>
<dbReference type="SUPFAM" id="SSF142906">
    <property type="entry name" value="YjbR-like"/>
    <property type="match status" value="1"/>
</dbReference>
<reference evidence="1 2" key="1">
    <citation type="submission" date="2016-10" db="EMBL/GenBank/DDBJ databases">
        <authorList>
            <person name="de Groot N.N."/>
        </authorList>
    </citation>
    <scope>NUCLEOTIDE SEQUENCE [LARGE SCALE GENOMIC DNA]</scope>
    <source>
        <strain evidence="1 2">CPCC 201354</strain>
    </source>
</reference>
<dbReference type="RefSeq" id="WP_093173917.1">
    <property type="nucleotide sequence ID" value="NZ_FNCN01000032.1"/>
</dbReference>
<dbReference type="STRING" id="504805.SAMN05421505_13221"/>
<dbReference type="Proteomes" id="UP000198923">
    <property type="component" value="Unassembled WGS sequence"/>
</dbReference>
<dbReference type="GO" id="GO:0003677">
    <property type="term" value="F:DNA binding"/>
    <property type="evidence" value="ECO:0007669"/>
    <property type="project" value="UniProtKB-KW"/>
</dbReference>
<accession>A0A1G8HGD5</accession>
<dbReference type="Gene3D" id="3.90.1150.30">
    <property type="match status" value="1"/>
</dbReference>
<proteinExistence type="predicted"/>
<dbReference type="OrthoDB" id="8479417at2"/>
<dbReference type="AlphaFoldDB" id="A0A1G8HGD5"/>
<dbReference type="EMBL" id="FNCN01000032">
    <property type="protein sequence ID" value="SDI05734.1"/>
    <property type="molecule type" value="Genomic_DNA"/>
</dbReference>
<evidence type="ECO:0000313" key="1">
    <source>
        <dbReference type="EMBL" id="SDI05734.1"/>
    </source>
</evidence>
<dbReference type="InterPro" id="IPR038056">
    <property type="entry name" value="YjbR-like_sf"/>
</dbReference>
<evidence type="ECO:0000313" key="2">
    <source>
        <dbReference type="Proteomes" id="UP000198923"/>
    </source>
</evidence>
<keyword evidence="1" id="KW-0238">DNA-binding</keyword>
<keyword evidence="2" id="KW-1185">Reference proteome</keyword>
<gene>
    <name evidence="1" type="ORF">SAMN05421505_13221</name>
</gene>